<feature type="transmembrane region" description="Helical" evidence="6">
    <location>
        <begin position="342"/>
        <end position="364"/>
    </location>
</feature>
<dbReference type="Proteomes" id="UP001152592">
    <property type="component" value="Unassembled WGS sequence"/>
</dbReference>
<feature type="compositionally biased region" description="Polar residues" evidence="5">
    <location>
        <begin position="1"/>
        <end position="23"/>
    </location>
</feature>
<evidence type="ECO:0000256" key="1">
    <source>
        <dbReference type="ARBA" id="ARBA00004141"/>
    </source>
</evidence>
<evidence type="ECO:0008006" key="9">
    <source>
        <dbReference type="Google" id="ProtNLM"/>
    </source>
</evidence>
<dbReference type="Gene3D" id="1.20.1250.20">
    <property type="entry name" value="MFS general substrate transporter like domains"/>
    <property type="match status" value="1"/>
</dbReference>
<keyword evidence="3 6" id="KW-1133">Transmembrane helix</keyword>
<feature type="transmembrane region" description="Helical" evidence="6">
    <location>
        <begin position="145"/>
        <end position="164"/>
    </location>
</feature>
<organism evidence="7 8">
    <name type="scientific">Penicillium salamii</name>
    <dbReference type="NCBI Taxonomy" id="1612424"/>
    <lineage>
        <taxon>Eukaryota</taxon>
        <taxon>Fungi</taxon>
        <taxon>Dikarya</taxon>
        <taxon>Ascomycota</taxon>
        <taxon>Pezizomycotina</taxon>
        <taxon>Eurotiomycetes</taxon>
        <taxon>Eurotiomycetidae</taxon>
        <taxon>Eurotiales</taxon>
        <taxon>Aspergillaceae</taxon>
        <taxon>Penicillium</taxon>
    </lineage>
</organism>
<dbReference type="PANTHER" id="PTHR23502:SF7">
    <property type="entry name" value="DRUG_PROTON ANTIPORTER YHK8-RELATED"/>
    <property type="match status" value="1"/>
</dbReference>
<evidence type="ECO:0000256" key="2">
    <source>
        <dbReference type="ARBA" id="ARBA00022692"/>
    </source>
</evidence>
<proteinExistence type="predicted"/>
<evidence type="ECO:0000256" key="5">
    <source>
        <dbReference type="SAM" id="MobiDB-lite"/>
    </source>
</evidence>
<comment type="caution">
    <text evidence="7">The sequence shown here is derived from an EMBL/GenBank/DDBJ whole genome shotgun (WGS) entry which is preliminary data.</text>
</comment>
<accession>A0A9W4J7B9</accession>
<feature type="region of interest" description="Disordered" evidence="5">
    <location>
        <begin position="1"/>
        <end position="25"/>
    </location>
</feature>
<feature type="transmembrane region" description="Helical" evidence="6">
    <location>
        <begin position="429"/>
        <end position="448"/>
    </location>
</feature>
<comment type="subcellular location">
    <subcellularLocation>
        <location evidence="1">Membrane</location>
        <topology evidence="1">Multi-pass membrane protein</topology>
    </subcellularLocation>
</comment>
<reference evidence="7" key="1">
    <citation type="submission" date="2021-07" db="EMBL/GenBank/DDBJ databases">
        <authorList>
            <person name="Branca A.L. A."/>
        </authorList>
    </citation>
    <scope>NUCLEOTIDE SEQUENCE</scope>
</reference>
<name>A0A9W4J7B9_9EURO</name>
<dbReference type="EMBL" id="CAJVPD010000237">
    <property type="protein sequence ID" value="CAG8382050.1"/>
    <property type="molecule type" value="Genomic_DNA"/>
</dbReference>
<keyword evidence="2 6" id="KW-0812">Transmembrane</keyword>
<evidence type="ECO:0000256" key="6">
    <source>
        <dbReference type="SAM" id="Phobius"/>
    </source>
</evidence>
<evidence type="ECO:0000313" key="8">
    <source>
        <dbReference type="Proteomes" id="UP001152592"/>
    </source>
</evidence>
<keyword evidence="4 6" id="KW-0472">Membrane</keyword>
<dbReference type="InterPro" id="IPR011701">
    <property type="entry name" value="MFS"/>
</dbReference>
<evidence type="ECO:0000313" key="7">
    <source>
        <dbReference type="EMBL" id="CAG8382050.1"/>
    </source>
</evidence>
<dbReference type="SUPFAM" id="SSF103473">
    <property type="entry name" value="MFS general substrate transporter"/>
    <property type="match status" value="1"/>
</dbReference>
<evidence type="ECO:0000256" key="3">
    <source>
        <dbReference type="ARBA" id="ARBA00022989"/>
    </source>
</evidence>
<dbReference type="OrthoDB" id="4207369at2759"/>
<feature type="transmembrane region" description="Helical" evidence="6">
    <location>
        <begin position="77"/>
        <end position="95"/>
    </location>
</feature>
<evidence type="ECO:0000256" key="4">
    <source>
        <dbReference type="ARBA" id="ARBA00023136"/>
    </source>
</evidence>
<protein>
    <recommendedName>
        <fullName evidence="9">Major facilitator superfamily (MFS) profile domain-containing protein</fullName>
    </recommendedName>
</protein>
<feature type="transmembrane region" description="Helical" evidence="6">
    <location>
        <begin position="376"/>
        <end position="396"/>
    </location>
</feature>
<dbReference type="PANTHER" id="PTHR23502">
    <property type="entry name" value="MAJOR FACILITATOR SUPERFAMILY"/>
    <property type="match status" value="1"/>
</dbReference>
<dbReference type="AlphaFoldDB" id="A0A9W4J7B9"/>
<sequence>MEASIAPNSSTIVRPPTHESTSAGLDRCWTLNDGYSYCPAEKNQPPKQEHSPEQEFIVDWDENDKSNPRNLGLARRWVIVILVSAGSLTCTSSIYTTTYVQILPEFHISQIVATLGLSFFIWGLGMANPKPCRLSSTCFYGRRPIYIASLFFFLVWLIPCAVAQNAETLIIGRFFSGLAGSAFLSVAGGTVGDLFARHELAAPMMVYTASPFVGPELGPLRIYQSIHQLVILIKNFNGSILTDCEQALVLLCAYDLDRVAAHRYHRFCPRDLSPYVHLCLIYHVGSVTNYSFSLLKRKAQQIRLDTGDERWKSQMETKTQTFLATITKSIYRPILLLTLEPMCLNLCIFSAILLGILYLFFGAFQLIFDQVYGFTLWQRGCSFLGLLVGMVIAILTDPFWRWNYTRLERASAAVSEPVKYQPEWRLSPAIVGAPLVTIGLFIFAWTVYPNVHWIGAIIGSGIFGAGTILVYSGIFTFLVDAYPEYAASALAANIFCKIYLWWCFPIVWHSNVPSLGLPLGNNSSGPAYSGYGAIPIHILQIRIADSTRKQICSDPLI</sequence>
<dbReference type="Gene3D" id="1.20.1720.10">
    <property type="entry name" value="Multidrug resistance protein D"/>
    <property type="match status" value="1"/>
</dbReference>
<feature type="transmembrane region" description="Helical" evidence="6">
    <location>
        <begin position="485"/>
        <end position="508"/>
    </location>
</feature>
<dbReference type="Pfam" id="PF07690">
    <property type="entry name" value="MFS_1"/>
    <property type="match status" value="1"/>
</dbReference>
<gene>
    <name evidence="7" type="ORF">PSALAMII_LOCUS5815</name>
</gene>
<dbReference type="GO" id="GO:0005886">
    <property type="term" value="C:plasma membrane"/>
    <property type="evidence" value="ECO:0007669"/>
    <property type="project" value="TreeGrafter"/>
</dbReference>
<dbReference type="InterPro" id="IPR036259">
    <property type="entry name" value="MFS_trans_sf"/>
</dbReference>
<dbReference type="GO" id="GO:0022857">
    <property type="term" value="F:transmembrane transporter activity"/>
    <property type="evidence" value="ECO:0007669"/>
    <property type="project" value="InterPro"/>
</dbReference>
<feature type="transmembrane region" description="Helical" evidence="6">
    <location>
        <begin position="454"/>
        <end position="478"/>
    </location>
</feature>
<feature type="transmembrane region" description="Helical" evidence="6">
    <location>
        <begin position="107"/>
        <end position="124"/>
    </location>
</feature>
<feature type="transmembrane region" description="Helical" evidence="6">
    <location>
        <begin position="170"/>
        <end position="195"/>
    </location>
</feature>